<proteinExistence type="predicted"/>
<keyword evidence="2" id="KW-1133">Transmembrane helix</keyword>
<organism evidence="3 4">
    <name type="scientific">Romanomermis culicivorax</name>
    <name type="common">Nematode worm</name>
    <dbReference type="NCBI Taxonomy" id="13658"/>
    <lineage>
        <taxon>Eukaryota</taxon>
        <taxon>Metazoa</taxon>
        <taxon>Ecdysozoa</taxon>
        <taxon>Nematoda</taxon>
        <taxon>Enoplea</taxon>
        <taxon>Dorylaimia</taxon>
        <taxon>Mermithida</taxon>
        <taxon>Mermithoidea</taxon>
        <taxon>Mermithidae</taxon>
        <taxon>Romanomermis</taxon>
    </lineage>
</organism>
<keyword evidence="3" id="KW-1185">Reference proteome</keyword>
<dbReference type="AlphaFoldDB" id="A0A915JZG6"/>
<dbReference type="WBParaSite" id="nRc.2.0.1.t31896-RA">
    <property type="protein sequence ID" value="nRc.2.0.1.t31896-RA"/>
    <property type="gene ID" value="nRc.2.0.1.g31896"/>
</dbReference>
<name>A0A915JZG6_ROMCU</name>
<feature type="transmembrane region" description="Helical" evidence="2">
    <location>
        <begin position="50"/>
        <end position="69"/>
    </location>
</feature>
<feature type="region of interest" description="Disordered" evidence="1">
    <location>
        <begin position="115"/>
        <end position="138"/>
    </location>
</feature>
<evidence type="ECO:0000256" key="2">
    <source>
        <dbReference type="SAM" id="Phobius"/>
    </source>
</evidence>
<evidence type="ECO:0000313" key="4">
    <source>
        <dbReference type="WBParaSite" id="nRc.2.0.1.t31896-RA"/>
    </source>
</evidence>
<keyword evidence="2" id="KW-0472">Membrane</keyword>
<sequence length="138" mass="15780">MKFSFEKLDLAIKACSIMFASLTLAFYPLFHYWAGRRNIVGFDTVDKILTIIYCLYVSGMLILPPIFVINNNLARASAFIVLCEQLRLLMKLHSFTRENARKICDFRQNIKSKLGENDNHSTGNGEDYANPCPPFSTF</sequence>
<accession>A0A915JZG6</accession>
<keyword evidence="2" id="KW-0812">Transmembrane</keyword>
<feature type="transmembrane region" description="Helical" evidence="2">
    <location>
        <begin position="12"/>
        <end position="30"/>
    </location>
</feature>
<reference evidence="4" key="1">
    <citation type="submission" date="2022-11" db="UniProtKB">
        <authorList>
            <consortium name="WormBaseParasite"/>
        </authorList>
    </citation>
    <scope>IDENTIFICATION</scope>
</reference>
<dbReference type="OMA" id="FIVICEQ"/>
<protein>
    <submittedName>
        <fullName evidence="4">Uncharacterized protein</fullName>
    </submittedName>
</protein>
<dbReference type="Proteomes" id="UP000887565">
    <property type="component" value="Unplaced"/>
</dbReference>
<evidence type="ECO:0000256" key="1">
    <source>
        <dbReference type="SAM" id="MobiDB-lite"/>
    </source>
</evidence>
<evidence type="ECO:0000313" key="3">
    <source>
        <dbReference type="Proteomes" id="UP000887565"/>
    </source>
</evidence>